<dbReference type="PROSITE" id="PS51257">
    <property type="entry name" value="PROKAR_LIPOPROTEIN"/>
    <property type="match status" value="1"/>
</dbReference>
<dbReference type="KEGG" id="fax:FUAX_42500"/>
<dbReference type="Proteomes" id="UP001348817">
    <property type="component" value="Plasmid pFA2"/>
</dbReference>
<dbReference type="InterPro" id="IPR000782">
    <property type="entry name" value="FAS1_domain"/>
</dbReference>
<evidence type="ECO:0000259" key="2">
    <source>
        <dbReference type="PROSITE" id="PS50213"/>
    </source>
</evidence>
<gene>
    <name evidence="3" type="ORF">FUAX_42500</name>
</gene>
<keyword evidence="1" id="KW-0732">Signal</keyword>
<feature type="chain" id="PRO_5043964455" description="FAS1 domain-containing protein" evidence="1">
    <location>
        <begin position="25"/>
        <end position="518"/>
    </location>
</feature>
<dbReference type="EMBL" id="AP025316">
    <property type="protein sequence ID" value="BDD11818.1"/>
    <property type="molecule type" value="Genomic_DNA"/>
</dbReference>
<evidence type="ECO:0000256" key="1">
    <source>
        <dbReference type="SAM" id="SignalP"/>
    </source>
</evidence>
<evidence type="ECO:0000313" key="4">
    <source>
        <dbReference type="Proteomes" id="UP001348817"/>
    </source>
</evidence>
<organism evidence="3 4">
    <name type="scientific">Fulvitalea axinellae</name>
    <dbReference type="NCBI Taxonomy" id="1182444"/>
    <lineage>
        <taxon>Bacteria</taxon>
        <taxon>Pseudomonadati</taxon>
        <taxon>Bacteroidota</taxon>
        <taxon>Cytophagia</taxon>
        <taxon>Cytophagales</taxon>
        <taxon>Persicobacteraceae</taxon>
        <taxon>Fulvitalea</taxon>
    </lineage>
</organism>
<accession>A0AAU9CNE9</accession>
<dbReference type="SUPFAM" id="SSF82153">
    <property type="entry name" value="FAS1 domain"/>
    <property type="match status" value="2"/>
</dbReference>
<keyword evidence="3" id="KW-0614">Plasmid</keyword>
<proteinExistence type="predicted"/>
<dbReference type="PANTHER" id="PTHR10900">
    <property type="entry name" value="PERIOSTIN-RELATED"/>
    <property type="match status" value="1"/>
</dbReference>
<dbReference type="Pfam" id="PF02469">
    <property type="entry name" value="Fasciclin"/>
    <property type="match status" value="2"/>
</dbReference>
<dbReference type="RefSeq" id="WP_338395217.1">
    <property type="nucleotide sequence ID" value="NZ_AP025316.1"/>
</dbReference>
<name>A0AAU9CNE9_9BACT</name>
<protein>
    <recommendedName>
        <fullName evidence="2">FAS1 domain-containing protein</fullName>
    </recommendedName>
</protein>
<dbReference type="Gene3D" id="2.30.180.10">
    <property type="entry name" value="FAS1 domain"/>
    <property type="match status" value="2"/>
</dbReference>
<sequence length="518" mass="58211">MKKITRNIKAAFWALALVTFGLVACESEIGDPFYGDSELLVSAYLEQNADYSEYYRILERAEMASTLNTDGDYTCFVPNNEAVGNYLADKGISSVEAAEVEDLKLLVRFHTLVSTFSAIDFPNGVLKDSTVSGDYIVTEIGDGGINDITINRQAKILKRDIKVANGMIHEIDKLVDPKTQSVYDVLERSGRFSIFAEAIMQTGLADTLKKVTLELPNGSKARTRFTLIAETDELLQSKGIESFEALKAMYSDTDDITDPANGLYQYVAYHCLPGAYFLNELSSKNYLTFGKDLISLVVGEDFRINERENEEGKVWTNFVESESNEPARNGVIHVIDKQMPPYSPPPVDLKWFIGAQPELMAMPGYDKYHFNYYEQMSSVRWFNNLNYIRVRIKAGHTFLNMGHKGGFFWAEFDMPKIVKGKYDVYLNTNPGGGRGTVQCFFDGKRLGEPRDLTKRDGGDPRSRQINPGEEGVLFSSEIYLGAVNLKETEEHLVKFITIKGGAFPVDYLRFVPITDEAE</sequence>
<dbReference type="PROSITE" id="PS50213">
    <property type="entry name" value="FAS1"/>
    <property type="match status" value="2"/>
</dbReference>
<dbReference type="SMART" id="SM00554">
    <property type="entry name" value="FAS1"/>
    <property type="match status" value="2"/>
</dbReference>
<dbReference type="InterPro" id="IPR036378">
    <property type="entry name" value="FAS1_dom_sf"/>
</dbReference>
<feature type="domain" description="FAS1" evidence="2">
    <location>
        <begin position="179"/>
        <end position="339"/>
    </location>
</feature>
<dbReference type="AlphaFoldDB" id="A0AAU9CNE9"/>
<dbReference type="PANTHER" id="PTHR10900:SF77">
    <property type="entry name" value="FI19380P1"/>
    <property type="match status" value="1"/>
</dbReference>
<feature type="signal peptide" evidence="1">
    <location>
        <begin position="1"/>
        <end position="24"/>
    </location>
</feature>
<geneLocation type="plasmid" evidence="3 4">
    <name>pFA2</name>
</geneLocation>
<evidence type="ECO:0000313" key="3">
    <source>
        <dbReference type="EMBL" id="BDD11818.1"/>
    </source>
</evidence>
<reference evidence="3 4" key="1">
    <citation type="submission" date="2021-12" db="EMBL/GenBank/DDBJ databases">
        <title>Genome sequencing of bacteria with rrn-lacking chromosome and rrn-plasmid.</title>
        <authorList>
            <person name="Anda M."/>
            <person name="Iwasaki W."/>
        </authorList>
    </citation>
    <scope>NUCLEOTIDE SEQUENCE [LARGE SCALE GENOMIC DNA]</scope>
    <source>
        <strain evidence="3 4">DSM 100852</strain>
        <plasmid evidence="3 4">pFA2</plasmid>
    </source>
</reference>
<keyword evidence="4" id="KW-1185">Reference proteome</keyword>
<dbReference type="InterPro" id="IPR050904">
    <property type="entry name" value="Adhesion/Biosynth-related"/>
</dbReference>
<feature type="domain" description="FAS1" evidence="2">
    <location>
        <begin position="38"/>
        <end position="175"/>
    </location>
</feature>